<dbReference type="Proteomes" id="UP000053864">
    <property type="component" value="Unassembled WGS sequence"/>
</dbReference>
<accession>W2IBG3</accession>
<name>W2IBG3_PHYNI</name>
<dbReference type="AlphaFoldDB" id="W2IBG3"/>
<proteinExistence type="predicted"/>
<protein>
    <submittedName>
        <fullName evidence="1">Uncharacterized protein</fullName>
    </submittedName>
</protein>
<dbReference type="EMBL" id="KI675067">
    <property type="protein sequence ID" value="ETL31430.1"/>
    <property type="molecule type" value="Genomic_DNA"/>
</dbReference>
<organism evidence="1">
    <name type="scientific">Phytophthora nicotianae</name>
    <name type="common">Potato buckeye rot agent</name>
    <name type="synonym">Phytophthora parasitica</name>
    <dbReference type="NCBI Taxonomy" id="4792"/>
    <lineage>
        <taxon>Eukaryota</taxon>
        <taxon>Sar</taxon>
        <taxon>Stramenopiles</taxon>
        <taxon>Oomycota</taxon>
        <taxon>Peronosporomycetes</taxon>
        <taxon>Peronosporales</taxon>
        <taxon>Peronosporaceae</taxon>
        <taxon>Phytophthora</taxon>
    </lineage>
</organism>
<sequence>MSVLGKMNLNEALRALLHFELSGASTGTPAYLVISMEVEELARELSHSHSRGLGITAVPE</sequence>
<reference evidence="1" key="1">
    <citation type="submission" date="2013-11" db="EMBL/GenBank/DDBJ databases">
        <title>The Genome Sequence of Phytophthora parasitica CJ05E6.</title>
        <authorList>
            <consortium name="The Broad Institute Genomics Platform"/>
            <person name="Russ C."/>
            <person name="Tyler B."/>
            <person name="Panabieres F."/>
            <person name="Shan W."/>
            <person name="Tripathy S."/>
            <person name="Grunwald N."/>
            <person name="Machado M."/>
            <person name="Johnson C.S."/>
            <person name="Arredondo F."/>
            <person name="Hong C."/>
            <person name="Coffey M."/>
            <person name="Young S.K."/>
            <person name="Zeng Q."/>
            <person name="Gargeya S."/>
            <person name="Fitzgerald M."/>
            <person name="Abouelleil A."/>
            <person name="Alvarado L."/>
            <person name="Chapman S.B."/>
            <person name="Gainer-Dewar J."/>
            <person name="Goldberg J."/>
            <person name="Griggs A."/>
            <person name="Gujja S."/>
            <person name="Hansen M."/>
            <person name="Howarth C."/>
            <person name="Imamovic A."/>
            <person name="Ireland A."/>
            <person name="Larimer J."/>
            <person name="McCowan C."/>
            <person name="Murphy C."/>
            <person name="Pearson M."/>
            <person name="Poon T.W."/>
            <person name="Priest M."/>
            <person name="Roberts A."/>
            <person name="Saif S."/>
            <person name="Shea T."/>
            <person name="Sykes S."/>
            <person name="Wortman J."/>
            <person name="Nusbaum C."/>
            <person name="Birren B."/>
        </authorList>
    </citation>
    <scope>NUCLEOTIDE SEQUENCE [LARGE SCALE GENOMIC DNA]</scope>
    <source>
        <strain evidence="1">CJ05E6</strain>
    </source>
</reference>
<evidence type="ECO:0000313" key="1">
    <source>
        <dbReference type="EMBL" id="ETL31430.1"/>
    </source>
</evidence>
<gene>
    <name evidence="1" type="ORF">L916_15792</name>
</gene>